<evidence type="ECO:0000256" key="2">
    <source>
        <dbReference type="ARBA" id="ARBA00022741"/>
    </source>
</evidence>
<keyword evidence="7" id="KW-1185">Reference proteome</keyword>
<evidence type="ECO:0000256" key="1">
    <source>
        <dbReference type="ARBA" id="ARBA00022598"/>
    </source>
</evidence>
<name>A0ABV7LI23_9GAMM</name>
<dbReference type="Gene3D" id="3.30.470.20">
    <property type="entry name" value="ATP-grasp fold, B domain"/>
    <property type="match status" value="1"/>
</dbReference>
<dbReference type="InterPro" id="IPR011761">
    <property type="entry name" value="ATP-grasp"/>
</dbReference>
<evidence type="ECO:0000313" key="6">
    <source>
        <dbReference type="EMBL" id="MFC3282159.1"/>
    </source>
</evidence>
<evidence type="ECO:0000256" key="4">
    <source>
        <dbReference type="PROSITE-ProRule" id="PRU00409"/>
    </source>
</evidence>
<dbReference type="PANTHER" id="PTHR43585">
    <property type="entry name" value="FUMIPYRROLE BIOSYNTHESIS PROTEIN C"/>
    <property type="match status" value="1"/>
</dbReference>
<reference evidence="7" key="1">
    <citation type="journal article" date="2019" name="Int. J. Syst. Evol. Microbiol.">
        <title>The Global Catalogue of Microorganisms (GCM) 10K type strain sequencing project: providing services to taxonomists for standard genome sequencing and annotation.</title>
        <authorList>
            <consortium name="The Broad Institute Genomics Platform"/>
            <consortium name="The Broad Institute Genome Sequencing Center for Infectious Disease"/>
            <person name="Wu L."/>
            <person name="Ma J."/>
        </authorList>
    </citation>
    <scope>NUCLEOTIDE SEQUENCE [LARGE SCALE GENOMIC DNA]</scope>
    <source>
        <strain evidence="7">CECT 7698</strain>
    </source>
</reference>
<dbReference type="SUPFAM" id="SSF56059">
    <property type="entry name" value="Glutathione synthetase ATP-binding domain-like"/>
    <property type="match status" value="1"/>
</dbReference>
<dbReference type="Pfam" id="PF13535">
    <property type="entry name" value="ATP-grasp_4"/>
    <property type="match status" value="1"/>
</dbReference>
<sequence length="434" mass="49132">MSWNVFVIGFDDLGRRLLPHLRHAEDYAFYGLLSPEKVVHADEYAFDDLTANALAELEQFSGSVDAIVGYWDFPTSTLVPVLRQRLGLPGPSLEAVLKCEHKYWSRLEQKRSVPECVPSFQAVDPFAEDVVAGIHIDYPFWIKPVKAHSSHLGFRIDNADQLREALPRIRAGIGRFGRPLDEVTAHADLPQEVAAVTGHHCIAESIISADCLCTLEGYVLHGEVHLTGVVDSVCDARHRSVLLRYEYPSRLPESVQQRMLDYARRFIEQIGYDNAPFNIEFYHDAKSDRISLLEINPRVSRSNAAIFQLVDSAPHFQVMVDVALGIEPRMSRREGSYPVAAKQMLRVFEDGIVRRIPSSEERQRVEEAFPGTSVEINVHEGMRLSELRHQDSFSWELGVLFIGANSHDELHDRIDQCREMLPFDIEPLPAETPA</sequence>
<dbReference type="PANTHER" id="PTHR43585:SF2">
    <property type="entry name" value="ATP-GRASP ENZYME FSQD"/>
    <property type="match status" value="1"/>
</dbReference>
<gene>
    <name evidence="6" type="ORF">ACFOEV_00875</name>
</gene>
<proteinExistence type="predicted"/>
<organism evidence="6 7">
    <name type="scientific">Litchfieldella rifensis</name>
    <dbReference type="NCBI Taxonomy" id="762643"/>
    <lineage>
        <taxon>Bacteria</taxon>
        <taxon>Pseudomonadati</taxon>
        <taxon>Pseudomonadota</taxon>
        <taxon>Gammaproteobacteria</taxon>
        <taxon>Oceanospirillales</taxon>
        <taxon>Halomonadaceae</taxon>
        <taxon>Litchfieldella</taxon>
    </lineage>
</organism>
<keyword evidence="2 4" id="KW-0547">Nucleotide-binding</keyword>
<comment type="caution">
    <text evidence="6">The sequence shown here is derived from an EMBL/GenBank/DDBJ whole genome shotgun (WGS) entry which is preliminary data.</text>
</comment>
<accession>A0ABV7LI23</accession>
<evidence type="ECO:0000256" key="3">
    <source>
        <dbReference type="ARBA" id="ARBA00022840"/>
    </source>
</evidence>
<dbReference type="InterPro" id="IPR052032">
    <property type="entry name" value="ATP-dep_AA_Ligase"/>
</dbReference>
<feature type="domain" description="ATP-grasp" evidence="5">
    <location>
        <begin position="105"/>
        <end position="324"/>
    </location>
</feature>
<keyword evidence="3 4" id="KW-0067">ATP-binding</keyword>
<dbReference type="Proteomes" id="UP001595579">
    <property type="component" value="Unassembled WGS sequence"/>
</dbReference>
<evidence type="ECO:0000259" key="5">
    <source>
        <dbReference type="PROSITE" id="PS50975"/>
    </source>
</evidence>
<dbReference type="PROSITE" id="PS50975">
    <property type="entry name" value="ATP_GRASP"/>
    <property type="match status" value="1"/>
</dbReference>
<evidence type="ECO:0000313" key="7">
    <source>
        <dbReference type="Proteomes" id="UP001595579"/>
    </source>
</evidence>
<dbReference type="InterPro" id="IPR005479">
    <property type="entry name" value="CPAse_ATP-bd"/>
</dbReference>
<protein>
    <submittedName>
        <fullName evidence="6">Acetyl-CoA carboxylase biotin carboxylase subunit family protein</fullName>
    </submittedName>
</protein>
<dbReference type="PROSITE" id="PS00867">
    <property type="entry name" value="CPSASE_2"/>
    <property type="match status" value="1"/>
</dbReference>
<dbReference type="EMBL" id="JBHRUG010000002">
    <property type="protein sequence ID" value="MFC3282159.1"/>
    <property type="molecule type" value="Genomic_DNA"/>
</dbReference>
<dbReference type="RefSeq" id="WP_386770644.1">
    <property type="nucleotide sequence ID" value="NZ_JBHRUG010000002.1"/>
</dbReference>
<keyword evidence="1" id="KW-0436">Ligase</keyword>